<sequence length="36" mass="3910">MLIGQKIKEIRIEKGVSRPDFCGDEQGTDSSSTVAN</sequence>
<gene>
    <name evidence="1" type="ORF">ERS019209_00539</name>
    <name evidence="2" type="ORF">SAMEA4038883_01694</name>
</gene>
<organism evidence="2 4">
    <name type="scientific">Streptococcus pneumoniae</name>
    <dbReference type="NCBI Taxonomy" id="1313"/>
    <lineage>
        <taxon>Bacteria</taxon>
        <taxon>Bacillati</taxon>
        <taxon>Bacillota</taxon>
        <taxon>Bacilli</taxon>
        <taxon>Lactobacillales</taxon>
        <taxon>Streptococcaceae</taxon>
        <taxon>Streptococcus</taxon>
    </lineage>
</organism>
<dbReference type="Proteomes" id="UP000310997">
    <property type="component" value="Unassembled WGS sequence"/>
</dbReference>
<protein>
    <submittedName>
        <fullName evidence="2">Transposase-like protein, IS1515</fullName>
    </submittedName>
</protein>
<evidence type="ECO:0000313" key="2">
    <source>
        <dbReference type="EMBL" id="VTE40796.1"/>
    </source>
</evidence>
<accession>A0A0T8WM17</accession>
<dbReference type="Proteomes" id="UP000048507">
    <property type="component" value="Unassembled WGS sequence"/>
</dbReference>
<evidence type="ECO:0000313" key="1">
    <source>
        <dbReference type="EMBL" id="CEX62183.1"/>
    </source>
</evidence>
<dbReference type="EMBL" id="CABDLL010000013">
    <property type="protein sequence ID" value="VTE40796.1"/>
    <property type="molecule type" value="Genomic_DNA"/>
</dbReference>
<evidence type="ECO:0000313" key="4">
    <source>
        <dbReference type="Proteomes" id="UP000310997"/>
    </source>
</evidence>
<evidence type="ECO:0000313" key="3">
    <source>
        <dbReference type="Proteomes" id="UP000048507"/>
    </source>
</evidence>
<name>A0A0T8WM17_STREE</name>
<reference evidence="1 3" key="1">
    <citation type="submission" date="2015-03" db="EMBL/GenBank/DDBJ databases">
        <authorList>
            <consortium name="Pathogen Informatics"/>
            <person name="Murphy D."/>
        </authorList>
    </citation>
    <scope>NUCLEOTIDE SEQUENCE [LARGE SCALE GENOMIC DNA]</scope>
    <source>
        <strain evidence="1">SMRU51</strain>
        <strain evidence="3">type strain: N</strain>
    </source>
</reference>
<dbReference type="EMBL" id="CFFA01000004">
    <property type="protein sequence ID" value="CEX62183.1"/>
    <property type="molecule type" value="Genomic_DNA"/>
</dbReference>
<proteinExistence type="predicted"/>
<dbReference type="AlphaFoldDB" id="A0A0T8WM17"/>
<reference evidence="2 4" key="2">
    <citation type="submission" date="2019-04" db="EMBL/GenBank/DDBJ databases">
        <authorList>
            <consortium name="Pathogen Informatics"/>
        </authorList>
    </citation>
    <scope>NUCLEOTIDE SEQUENCE [LARGE SCALE GENOMIC DNA]</scope>
    <source>
        <strain evidence="2 4">GPSC559</strain>
    </source>
</reference>